<organism evidence="1 2">
    <name type="scientific">Paenibacillus lutimineralis</name>
    <dbReference type="NCBI Taxonomy" id="2707005"/>
    <lineage>
        <taxon>Bacteria</taxon>
        <taxon>Bacillati</taxon>
        <taxon>Bacillota</taxon>
        <taxon>Bacilli</taxon>
        <taxon>Bacillales</taxon>
        <taxon>Paenibacillaceae</taxon>
        <taxon>Paenibacillus</taxon>
    </lineage>
</organism>
<keyword evidence="2" id="KW-1185">Reference proteome</keyword>
<reference evidence="2" key="1">
    <citation type="submission" date="2018-12" db="EMBL/GenBank/DDBJ databases">
        <title>Complete genome sequence of Paenibacillus sp. MBLB1234.</title>
        <authorList>
            <person name="Nam Y.-D."/>
            <person name="Kang J."/>
            <person name="Chung W.-H."/>
            <person name="Park Y.S."/>
        </authorList>
    </citation>
    <scope>NUCLEOTIDE SEQUENCE [LARGE SCALE GENOMIC DNA]</scope>
    <source>
        <strain evidence="2">MBLB1234</strain>
    </source>
</reference>
<dbReference type="OrthoDB" id="2082320at2"/>
<dbReference type="Proteomes" id="UP000270678">
    <property type="component" value="Chromosome"/>
</dbReference>
<evidence type="ECO:0000313" key="1">
    <source>
        <dbReference type="EMBL" id="AZS14996.1"/>
    </source>
</evidence>
<name>A0A3S9UXF1_9BACL</name>
<sequence length="183" mass="20508">MSNPLSKIVAALLVVALIVLFPAVQSAERAENISVLTTYNTMVQFTDAVRNKGYLSAGMFEDFVRELAVSGQVYEVELEHRHKKYHPEYDDPADSSTFQEQFSVIYDSYYTEELLGRLFSNTGAIGDTDRLYKLETGDFFSVALTRRSVSLYQVLAGFLQASSTAGRGPQTMYYGGMVLNEDY</sequence>
<dbReference type="KEGG" id="plut:EI981_11350"/>
<evidence type="ECO:0000313" key="2">
    <source>
        <dbReference type="Proteomes" id="UP000270678"/>
    </source>
</evidence>
<protein>
    <submittedName>
        <fullName evidence="1">Uncharacterized protein</fullName>
    </submittedName>
</protein>
<dbReference type="EMBL" id="CP034346">
    <property type="protein sequence ID" value="AZS14996.1"/>
    <property type="molecule type" value="Genomic_DNA"/>
</dbReference>
<dbReference type="RefSeq" id="WP_126998176.1">
    <property type="nucleotide sequence ID" value="NZ_CP034346.1"/>
</dbReference>
<dbReference type="AlphaFoldDB" id="A0A3S9UXF1"/>
<accession>A0A3S9UXF1</accession>
<proteinExistence type="predicted"/>
<gene>
    <name evidence="1" type="ORF">EI981_11350</name>
</gene>